<feature type="transmembrane region" description="Helical" evidence="1">
    <location>
        <begin position="105"/>
        <end position="127"/>
    </location>
</feature>
<feature type="transmembrane region" description="Helical" evidence="1">
    <location>
        <begin position="68"/>
        <end position="93"/>
    </location>
</feature>
<proteinExistence type="predicted"/>
<organism evidence="2">
    <name type="scientific">bioreactor metagenome</name>
    <dbReference type="NCBI Taxonomy" id="1076179"/>
    <lineage>
        <taxon>unclassified sequences</taxon>
        <taxon>metagenomes</taxon>
        <taxon>ecological metagenomes</taxon>
    </lineage>
</organism>
<dbReference type="EMBL" id="VSSQ01106588">
    <property type="protein sequence ID" value="MPN46148.1"/>
    <property type="molecule type" value="Genomic_DNA"/>
</dbReference>
<sequence>MPGWGFAVAATTLVGNKIGEKNFKKAKEYAYTSTILGIGVMLVFSLIFLSIPTELIKLFIASSETEVITLGAACLMIAAFEQPTMAVSMIMGGALKGFGDTRTPFVVAFITSWFIRLPLVYYFIYLNKMSITYFWWICVIQWTIDGLFLFIMFKKKFKSLEV</sequence>
<reference evidence="2" key="1">
    <citation type="submission" date="2019-08" db="EMBL/GenBank/DDBJ databases">
        <authorList>
            <person name="Kucharzyk K."/>
            <person name="Murdoch R.W."/>
            <person name="Higgins S."/>
            <person name="Loffler F."/>
        </authorList>
    </citation>
    <scope>NUCLEOTIDE SEQUENCE</scope>
</reference>
<dbReference type="AlphaFoldDB" id="A0A645I4G5"/>
<dbReference type="PANTHER" id="PTHR43298:SF4">
    <property type="entry name" value="DRUG_SODIUM ANTIPORTER"/>
    <property type="match status" value="1"/>
</dbReference>
<protein>
    <submittedName>
        <fullName evidence="2">Multidrug resistance protein NorM</fullName>
    </submittedName>
</protein>
<keyword evidence="1" id="KW-0812">Transmembrane</keyword>
<name>A0A645I4G5_9ZZZZ</name>
<dbReference type="InterPro" id="IPR002528">
    <property type="entry name" value="MATE_fam"/>
</dbReference>
<dbReference type="Pfam" id="PF01554">
    <property type="entry name" value="MatE"/>
    <property type="match status" value="1"/>
</dbReference>
<accession>A0A645I4G5</accession>
<dbReference type="GO" id="GO:0042910">
    <property type="term" value="F:xenobiotic transmembrane transporter activity"/>
    <property type="evidence" value="ECO:0007669"/>
    <property type="project" value="InterPro"/>
</dbReference>
<comment type="caution">
    <text evidence="2">The sequence shown here is derived from an EMBL/GenBank/DDBJ whole genome shotgun (WGS) entry which is preliminary data.</text>
</comment>
<feature type="transmembrane region" description="Helical" evidence="1">
    <location>
        <begin position="29"/>
        <end position="48"/>
    </location>
</feature>
<keyword evidence="1" id="KW-1133">Transmembrane helix</keyword>
<keyword evidence="1" id="KW-0472">Membrane</keyword>
<dbReference type="GO" id="GO:0005886">
    <property type="term" value="C:plasma membrane"/>
    <property type="evidence" value="ECO:0007669"/>
    <property type="project" value="TreeGrafter"/>
</dbReference>
<dbReference type="InterPro" id="IPR050222">
    <property type="entry name" value="MATE_MdtK"/>
</dbReference>
<dbReference type="GO" id="GO:0015297">
    <property type="term" value="F:antiporter activity"/>
    <property type="evidence" value="ECO:0007669"/>
    <property type="project" value="InterPro"/>
</dbReference>
<evidence type="ECO:0000256" key="1">
    <source>
        <dbReference type="SAM" id="Phobius"/>
    </source>
</evidence>
<gene>
    <name evidence="2" type="primary">norM_10</name>
    <name evidence="2" type="ORF">SDC9_193731</name>
</gene>
<feature type="transmembrane region" description="Helical" evidence="1">
    <location>
        <begin position="133"/>
        <end position="153"/>
    </location>
</feature>
<evidence type="ECO:0000313" key="2">
    <source>
        <dbReference type="EMBL" id="MPN46148.1"/>
    </source>
</evidence>
<dbReference type="PANTHER" id="PTHR43298">
    <property type="entry name" value="MULTIDRUG RESISTANCE PROTEIN NORM-RELATED"/>
    <property type="match status" value="1"/>
</dbReference>